<dbReference type="SUPFAM" id="SSF140490">
    <property type="entry name" value="Nqo1C-terminal domain-like"/>
    <property type="match status" value="1"/>
</dbReference>
<dbReference type="InterPro" id="IPR002023">
    <property type="entry name" value="NuoE-like"/>
</dbReference>
<dbReference type="Pfam" id="PF01257">
    <property type="entry name" value="2Fe-2S_thioredx"/>
    <property type="match status" value="1"/>
</dbReference>
<dbReference type="Gene3D" id="3.50.50.60">
    <property type="entry name" value="FAD/NAD(P)-binding domain"/>
    <property type="match status" value="2"/>
</dbReference>
<dbReference type="Gene3D" id="3.10.20.600">
    <property type="match status" value="1"/>
</dbReference>
<dbReference type="Gene3D" id="3.40.30.10">
    <property type="entry name" value="Glutaredoxin"/>
    <property type="match status" value="1"/>
</dbReference>
<evidence type="ECO:0000256" key="1">
    <source>
        <dbReference type="ARBA" id="ARBA00007523"/>
    </source>
</evidence>
<dbReference type="GO" id="GO:0016491">
    <property type="term" value="F:oxidoreductase activity"/>
    <property type="evidence" value="ECO:0007669"/>
    <property type="project" value="InterPro"/>
</dbReference>
<dbReference type="InterPro" id="IPR036188">
    <property type="entry name" value="FAD/NAD-bd_sf"/>
</dbReference>
<dbReference type="PROSITE" id="PS00645">
    <property type="entry name" value="COMPLEX1_51K_2"/>
    <property type="match status" value="1"/>
</dbReference>
<dbReference type="PANTHER" id="PTHR43578">
    <property type="entry name" value="NADH-QUINONE OXIDOREDUCTASE SUBUNIT F"/>
    <property type="match status" value="1"/>
</dbReference>
<dbReference type="InterPro" id="IPR036249">
    <property type="entry name" value="Thioredoxin-like_sf"/>
</dbReference>
<dbReference type="Gene3D" id="6.10.250.1450">
    <property type="match status" value="1"/>
</dbReference>
<dbReference type="GO" id="GO:0046872">
    <property type="term" value="F:metal ion binding"/>
    <property type="evidence" value="ECO:0007669"/>
    <property type="project" value="UniProtKB-KW"/>
</dbReference>
<dbReference type="InterPro" id="IPR023753">
    <property type="entry name" value="FAD/NAD-binding_dom"/>
</dbReference>
<dbReference type="InterPro" id="IPR011538">
    <property type="entry name" value="Nuo51_FMN-bd"/>
</dbReference>
<dbReference type="RefSeq" id="WP_118018296.1">
    <property type="nucleotide sequence ID" value="NZ_CAUHGS010000015.1"/>
</dbReference>
<dbReference type="Pfam" id="PF14691">
    <property type="entry name" value="Fer4_20"/>
    <property type="match status" value="1"/>
</dbReference>
<dbReference type="AlphaFoldDB" id="A0A412Z950"/>
<keyword evidence="2" id="KW-0004">4Fe-4S</keyword>
<dbReference type="SUPFAM" id="SSF142984">
    <property type="entry name" value="Nqo1 middle domain-like"/>
    <property type="match status" value="1"/>
</dbReference>
<dbReference type="FunFam" id="3.40.50.11540:FF:000001">
    <property type="entry name" value="NADH dehydrogenase [ubiquinone] flavoprotein 1, mitochondrial"/>
    <property type="match status" value="1"/>
</dbReference>
<organism evidence="7 8">
    <name type="scientific">Enterocloster bolteae</name>
    <dbReference type="NCBI Taxonomy" id="208479"/>
    <lineage>
        <taxon>Bacteria</taxon>
        <taxon>Bacillati</taxon>
        <taxon>Bacillota</taxon>
        <taxon>Clostridia</taxon>
        <taxon>Lachnospirales</taxon>
        <taxon>Lachnospiraceae</taxon>
        <taxon>Enterocloster</taxon>
    </lineage>
</organism>
<dbReference type="GO" id="GO:0008137">
    <property type="term" value="F:NADH dehydrogenase (ubiquinone) activity"/>
    <property type="evidence" value="ECO:0007669"/>
    <property type="project" value="InterPro"/>
</dbReference>
<keyword evidence="3" id="KW-0479">Metal-binding</keyword>
<evidence type="ECO:0000256" key="5">
    <source>
        <dbReference type="ARBA" id="ARBA00023014"/>
    </source>
</evidence>
<dbReference type="SUPFAM" id="SSF52833">
    <property type="entry name" value="Thioredoxin-like"/>
    <property type="match status" value="1"/>
</dbReference>
<keyword evidence="5" id="KW-0411">Iron-sulfur</keyword>
<dbReference type="CDD" id="cd02980">
    <property type="entry name" value="TRX_Fd_family"/>
    <property type="match status" value="1"/>
</dbReference>
<evidence type="ECO:0000313" key="8">
    <source>
        <dbReference type="Proteomes" id="UP000284543"/>
    </source>
</evidence>
<dbReference type="SUPFAM" id="SSF46548">
    <property type="entry name" value="alpha-helical ferredoxin"/>
    <property type="match status" value="1"/>
</dbReference>
<dbReference type="FunFam" id="1.20.1440.230:FF:000001">
    <property type="entry name" value="Mitochondrial NADH dehydrogenase flavoprotein 1"/>
    <property type="match status" value="1"/>
</dbReference>
<dbReference type="EMBL" id="QRZM01000003">
    <property type="protein sequence ID" value="RGV76638.1"/>
    <property type="molecule type" value="Genomic_DNA"/>
</dbReference>
<dbReference type="Pfam" id="PF10589">
    <property type="entry name" value="NADH_4Fe-4S"/>
    <property type="match status" value="1"/>
</dbReference>
<dbReference type="GO" id="GO:0010181">
    <property type="term" value="F:FMN binding"/>
    <property type="evidence" value="ECO:0007669"/>
    <property type="project" value="InterPro"/>
</dbReference>
<proteinExistence type="inferred from homology"/>
<reference evidence="7 8" key="1">
    <citation type="submission" date="2018-08" db="EMBL/GenBank/DDBJ databases">
        <title>A genome reference for cultivated species of the human gut microbiota.</title>
        <authorList>
            <person name="Zou Y."/>
            <person name="Xue W."/>
            <person name="Luo G."/>
        </authorList>
    </citation>
    <scope>NUCLEOTIDE SEQUENCE [LARGE SCALE GENOMIC DNA]</scope>
    <source>
        <strain evidence="7 8">AF14-18</strain>
    </source>
</reference>
<comment type="similarity">
    <text evidence="1">Belongs to the complex I 51 kDa subunit family.</text>
</comment>
<dbReference type="Pfam" id="PF01512">
    <property type="entry name" value="Complex1_51K"/>
    <property type="match status" value="1"/>
</dbReference>
<dbReference type="PRINTS" id="PR00419">
    <property type="entry name" value="ADXRDTASE"/>
</dbReference>
<dbReference type="InterPro" id="IPR019575">
    <property type="entry name" value="Nuop51_4Fe4S-bd"/>
</dbReference>
<name>A0A412Z950_9FIRM</name>
<dbReference type="InterPro" id="IPR037207">
    <property type="entry name" value="Nuop51_4Fe4S-bd_sf"/>
</dbReference>
<dbReference type="InterPro" id="IPR037225">
    <property type="entry name" value="Nuo51_FMN-bd_sf"/>
</dbReference>
<sequence length="1033" mass="112612">MDAVKNRDDLLSIKEEYLRRQKSYRRQVLVCGGAGCISSNCGEVRDALIKSVSTYKLDDEVKVMVTGCMGTCAMGPVILVEPEGIFYTKMNPEKAEDVVARHLLKDEVCEEYTYFDEDEGVHVPRMEDIPFFKGQVRVALRNCGHMEYASLEAYISRDGYGALARALSEMTPAQVVEEMKAAGLRGRGGAGFPTGVKWEAGMKAVSEDGRKFMVCNADEGDPGAFMDRSILEGDPHSIIEGMMLGGYAIGASKGYVYVRAEYPIAVERLGNAIDQARKTGILGENVMGSGFSFDLEIRIGAGAFVCGEETSLLASIEGKRGEPRQKPPFPFEKGLFESPTIINNVETLANAAPIILNGSQWYRGFGTEKSAGTKVFALAGDIVNAGIIEVPMGTILGDIIYKIGGGIIGGKKFKAIQSGGPSGGCLTKTHLNTPVDYESLSSLGAIMGSGGLIVMNEDTCMVDTARYFMDFICDESCGKCLPCRNGTRRMLEILERITEGKGQPEDLELLEELAGTIQQTAMCGLGQTAPNPVLSTLKYFRSEYEAHIYEKHCSAGVCAELQTSPCRNACPANVFIPGYMSLLAAGRTEDAYRLIRQDNPFPAVCGRVCTHPCEDHCRRAQVDEPLAICSVKRFIGDYALRDEYNVPLVEPRPATGKRISVIGAGPSGLTCAYYLANMGHEVHVYESESVAGGVLYWGIPEYRLPKAVLQKEIHAIERSGVQIHLNTRIGSDITFEDMKKQSDAVYIASGTQVSRLLDVPGEDLKGVESGLGFLKRIGLKKDMSVPNKLVVIGGGSTAMDVARTAVRLGTSEVTVIYRRSEKEMPAGKDEIIEAREEGVKLIAMASPVEFLGAEGKVTGIHLVRRKETDYGSDGRRRTAHIPDSDFFLECDGIVTAINQDVDHQVYRTTHVEVAKNGKLDIGRFTSETGESGVFAGGDVSPWGANVVIHAIADGKKAAMKIDQYLGGKGELNMGEWFDIPEIADIEVNEPHKRFPTRCLSVEERKDNFREVNCGFHKLDAMGEALRCLHCDRR</sequence>
<protein>
    <submittedName>
        <fullName evidence="7">Hydrogenase</fullName>
    </submittedName>
</protein>
<accession>A0A412Z950</accession>
<dbReference type="Gene3D" id="1.20.1440.230">
    <property type="entry name" value="NADH-ubiquinone oxidoreductase 51kDa subunit, iron-sulphur binding domain"/>
    <property type="match status" value="1"/>
</dbReference>
<dbReference type="Proteomes" id="UP000284543">
    <property type="component" value="Unassembled WGS sequence"/>
</dbReference>
<feature type="domain" description="NADH-ubiquinone oxidoreductase 51kDa subunit iron-sulphur binding" evidence="6">
    <location>
        <begin position="462"/>
        <end position="507"/>
    </location>
</feature>
<dbReference type="InterPro" id="IPR028261">
    <property type="entry name" value="DPD_II"/>
</dbReference>
<dbReference type="Pfam" id="PF07992">
    <property type="entry name" value="Pyr_redox_2"/>
    <property type="match status" value="1"/>
</dbReference>
<dbReference type="SUPFAM" id="SSF142019">
    <property type="entry name" value="Nqo1 FMN-binding domain-like"/>
    <property type="match status" value="1"/>
</dbReference>
<dbReference type="SUPFAM" id="SSF51971">
    <property type="entry name" value="Nucleotide-binding domain"/>
    <property type="match status" value="1"/>
</dbReference>
<evidence type="ECO:0000256" key="2">
    <source>
        <dbReference type="ARBA" id="ARBA00022485"/>
    </source>
</evidence>
<dbReference type="InterPro" id="IPR001949">
    <property type="entry name" value="NADH-UbQ_OxRdtase_51kDa_CS"/>
</dbReference>
<evidence type="ECO:0000259" key="6">
    <source>
        <dbReference type="SMART" id="SM00928"/>
    </source>
</evidence>
<dbReference type="Gene3D" id="3.40.50.11540">
    <property type="entry name" value="NADH-ubiquinone oxidoreductase 51kDa subunit"/>
    <property type="match status" value="1"/>
</dbReference>
<keyword evidence="4" id="KW-0408">Iron</keyword>
<evidence type="ECO:0000256" key="4">
    <source>
        <dbReference type="ARBA" id="ARBA00023004"/>
    </source>
</evidence>
<gene>
    <name evidence="7" type="ORF">DWW02_08700</name>
</gene>
<evidence type="ECO:0000313" key="7">
    <source>
        <dbReference type="EMBL" id="RGV76638.1"/>
    </source>
</evidence>
<dbReference type="PANTHER" id="PTHR43578:SF3">
    <property type="entry name" value="NADH-QUINONE OXIDOREDUCTASE SUBUNIT F"/>
    <property type="match status" value="1"/>
</dbReference>
<dbReference type="GO" id="GO:0051539">
    <property type="term" value="F:4 iron, 4 sulfur cluster binding"/>
    <property type="evidence" value="ECO:0007669"/>
    <property type="project" value="UniProtKB-KW"/>
</dbReference>
<dbReference type="SMART" id="SM00928">
    <property type="entry name" value="NADH_4Fe-4S"/>
    <property type="match status" value="1"/>
</dbReference>
<evidence type="ECO:0000256" key="3">
    <source>
        <dbReference type="ARBA" id="ARBA00022723"/>
    </source>
</evidence>
<dbReference type="PROSITE" id="PS01099">
    <property type="entry name" value="COMPLEX1_24K"/>
    <property type="match status" value="1"/>
</dbReference>
<comment type="caution">
    <text evidence="7">The sequence shown here is derived from an EMBL/GenBank/DDBJ whole genome shotgun (WGS) entry which is preliminary data.</text>
</comment>